<dbReference type="GO" id="GO:0000162">
    <property type="term" value="P:L-tryptophan biosynthetic process"/>
    <property type="evidence" value="ECO:0007669"/>
    <property type="project" value="TreeGrafter"/>
</dbReference>
<dbReference type="EMBL" id="FOVH01000025">
    <property type="protein sequence ID" value="SFQ26013.1"/>
    <property type="molecule type" value="Genomic_DNA"/>
</dbReference>
<dbReference type="PRINTS" id="PR00097">
    <property type="entry name" value="ANTSNTHASEII"/>
</dbReference>
<dbReference type="GO" id="GO:0004049">
    <property type="term" value="F:anthranilate synthase activity"/>
    <property type="evidence" value="ECO:0007669"/>
    <property type="project" value="TreeGrafter"/>
</dbReference>
<name>A0A1I5X205_9ACTN</name>
<dbReference type="PANTHER" id="PTHR43418">
    <property type="entry name" value="MULTIFUNCTIONAL TRYPTOPHAN BIOSYNTHESIS PROTEIN-RELATED"/>
    <property type="match status" value="1"/>
</dbReference>
<dbReference type="RefSeq" id="WP_021597061.1">
    <property type="nucleotide sequence ID" value="NZ_FOVH01000025.1"/>
</dbReference>
<organism evidence="4 5">
    <name type="scientific">Actinomadura madurae</name>
    <dbReference type="NCBI Taxonomy" id="1993"/>
    <lineage>
        <taxon>Bacteria</taxon>
        <taxon>Bacillati</taxon>
        <taxon>Actinomycetota</taxon>
        <taxon>Actinomycetes</taxon>
        <taxon>Streptosporangiales</taxon>
        <taxon>Thermomonosporaceae</taxon>
        <taxon>Actinomadura</taxon>
    </lineage>
</organism>
<dbReference type="PROSITE" id="PS51273">
    <property type="entry name" value="GATASE_TYPE_1"/>
    <property type="match status" value="1"/>
</dbReference>
<dbReference type="Pfam" id="PF00117">
    <property type="entry name" value="GATase"/>
    <property type="match status" value="1"/>
</dbReference>
<dbReference type="Proteomes" id="UP000183413">
    <property type="component" value="Unassembled WGS sequence"/>
</dbReference>
<dbReference type="AlphaFoldDB" id="A0A1I5X205"/>
<evidence type="ECO:0000313" key="4">
    <source>
        <dbReference type="EMBL" id="SFQ26013.1"/>
    </source>
</evidence>
<dbReference type="Gene3D" id="3.40.50.880">
    <property type="match status" value="1"/>
</dbReference>
<keyword evidence="1" id="KW-0315">Glutamine amidotransferase</keyword>
<dbReference type="CDD" id="cd01743">
    <property type="entry name" value="GATase1_Anthranilate_Synthase"/>
    <property type="match status" value="1"/>
</dbReference>
<gene>
    <name evidence="4" type="ORF">SAMN04489713_12581</name>
</gene>
<dbReference type="PRINTS" id="PR00099">
    <property type="entry name" value="CPSGATASE"/>
</dbReference>
<dbReference type="GO" id="GO:0005829">
    <property type="term" value="C:cytosol"/>
    <property type="evidence" value="ECO:0007669"/>
    <property type="project" value="TreeGrafter"/>
</dbReference>
<dbReference type="eggNOG" id="COG0512">
    <property type="taxonomic scope" value="Bacteria"/>
</dbReference>
<dbReference type="InterPro" id="IPR050472">
    <property type="entry name" value="Anth_synth/Amidotransfase"/>
</dbReference>
<dbReference type="NCBIfam" id="TIGR00566">
    <property type="entry name" value="trpG_papA"/>
    <property type="match status" value="1"/>
</dbReference>
<dbReference type="PRINTS" id="PR00096">
    <property type="entry name" value="GATASE"/>
</dbReference>
<dbReference type="SUPFAM" id="SSF52317">
    <property type="entry name" value="Class I glutamine amidotransferase-like"/>
    <property type="match status" value="1"/>
</dbReference>
<protein>
    <submittedName>
        <fullName evidence="4">Para-aminobenzoate synthetase component 2</fullName>
    </submittedName>
</protein>
<evidence type="ECO:0000256" key="1">
    <source>
        <dbReference type="ARBA" id="ARBA00022962"/>
    </source>
</evidence>
<dbReference type="FunCoup" id="A0A1I5X205">
    <property type="interactions" value="175"/>
</dbReference>
<dbReference type="InterPro" id="IPR017926">
    <property type="entry name" value="GATASE"/>
</dbReference>
<dbReference type="FunFam" id="3.40.50.880:FF:000003">
    <property type="entry name" value="Anthranilate synthase component II"/>
    <property type="match status" value="1"/>
</dbReference>
<accession>A0A1I5X205</accession>
<dbReference type="STRING" id="1993.SAMN04489713_12581"/>
<evidence type="ECO:0000259" key="3">
    <source>
        <dbReference type="Pfam" id="PF00117"/>
    </source>
</evidence>
<proteinExistence type="predicted"/>
<dbReference type="OrthoDB" id="3518032at2"/>
<evidence type="ECO:0000313" key="5">
    <source>
        <dbReference type="Proteomes" id="UP000183413"/>
    </source>
</evidence>
<feature type="region of interest" description="Disordered" evidence="2">
    <location>
        <begin position="191"/>
        <end position="213"/>
    </location>
</feature>
<reference evidence="4 5" key="1">
    <citation type="submission" date="2016-10" db="EMBL/GenBank/DDBJ databases">
        <authorList>
            <person name="de Groot N.N."/>
        </authorList>
    </citation>
    <scope>NUCLEOTIDE SEQUENCE [LARGE SCALE GENOMIC DNA]</scope>
    <source>
        <strain evidence="4 5">DSM 43067</strain>
    </source>
</reference>
<sequence>MRVLVVDNHDSFVYNIVQYLRELGADCVVKDRSDVAVADAARVAGVLLSPGPGHPADAGVCLDLVRDAERRGTPLFGVCLGHQVIAHVHGAAVGRAPEIVHGSTSEIHHDGAGVFRGLPDPFPATRYHSLAVRPGTVPPDVLDVTARTPDGVIMGLRHRTRPVEGVQFHPESVLSRHGHRLLRNWLSSCGDPRMRGGGGPAASPSQAPPENIG</sequence>
<dbReference type="InParanoid" id="A0A1I5X205"/>
<dbReference type="InterPro" id="IPR029062">
    <property type="entry name" value="Class_I_gatase-like"/>
</dbReference>
<evidence type="ECO:0000256" key="2">
    <source>
        <dbReference type="SAM" id="MobiDB-lite"/>
    </source>
</evidence>
<feature type="compositionally biased region" description="Low complexity" evidence="2">
    <location>
        <begin position="201"/>
        <end position="213"/>
    </location>
</feature>
<dbReference type="PANTHER" id="PTHR43418:SF4">
    <property type="entry name" value="MULTIFUNCTIONAL TRYPTOPHAN BIOSYNTHESIS PROTEIN"/>
    <property type="match status" value="1"/>
</dbReference>
<dbReference type="InterPro" id="IPR006221">
    <property type="entry name" value="TrpG/PapA_dom"/>
</dbReference>
<feature type="domain" description="Glutamine amidotransferase" evidence="3">
    <location>
        <begin position="4"/>
        <end position="186"/>
    </location>
</feature>
<keyword evidence="5" id="KW-1185">Reference proteome</keyword>